<feature type="region of interest" description="Disordered" evidence="1">
    <location>
        <begin position="113"/>
        <end position="136"/>
    </location>
</feature>
<dbReference type="RefSeq" id="WP_119397128.1">
    <property type="nucleotide sequence ID" value="NZ_QWJJ01000001.1"/>
</dbReference>
<sequence length="136" mass="14363">MPQSGQSTSDSNPSDPINISAADLASVLAGQVSGLQGMTSGLEEALSASLCSCNPLTEAAFVTFQRIDYMRQSLKDIEGLLLEFGPNLDWLDRSAITREAFSRSVDMAASITPMLGGTTTPPPPDPNSEAGELDLW</sequence>
<accession>A0A399J574</accession>
<organism evidence="2 3">
    <name type="scientific">Pseudooceanicola sediminis</name>
    <dbReference type="NCBI Taxonomy" id="2211117"/>
    <lineage>
        <taxon>Bacteria</taxon>
        <taxon>Pseudomonadati</taxon>
        <taxon>Pseudomonadota</taxon>
        <taxon>Alphaproteobacteria</taxon>
        <taxon>Rhodobacterales</taxon>
        <taxon>Paracoccaceae</taxon>
        <taxon>Pseudooceanicola</taxon>
    </lineage>
</organism>
<evidence type="ECO:0000313" key="2">
    <source>
        <dbReference type="EMBL" id="RII40608.1"/>
    </source>
</evidence>
<evidence type="ECO:0000313" key="3">
    <source>
        <dbReference type="Proteomes" id="UP000265848"/>
    </source>
</evidence>
<gene>
    <name evidence="2" type="ORF">DL237_00905</name>
</gene>
<evidence type="ECO:0000256" key="1">
    <source>
        <dbReference type="SAM" id="MobiDB-lite"/>
    </source>
</evidence>
<keyword evidence="3" id="KW-1185">Reference proteome</keyword>
<dbReference type="Proteomes" id="UP000265848">
    <property type="component" value="Unassembled WGS sequence"/>
</dbReference>
<reference evidence="2 3" key="1">
    <citation type="submission" date="2018-08" db="EMBL/GenBank/DDBJ databases">
        <title>Pseudooceanicola sediminis CY03 in the family Rhodobacteracea.</title>
        <authorList>
            <person name="Zhang Y.-J."/>
        </authorList>
    </citation>
    <scope>NUCLEOTIDE SEQUENCE [LARGE SCALE GENOMIC DNA]</scope>
    <source>
        <strain evidence="2 3">CY03</strain>
    </source>
</reference>
<dbReference type="OrthoDB" id="7872410at2"/>
<proteinExistence type="predicted"/>
<dbReference type="EMBL" id="QWJJ01000001">
    <property type="protein sequence ID" value="RII40608.1"/>
    <property type="molecule type" value="Genomic_DNA"/>
</dbReference>
<protein>
    <submittedName>
        <fullName evidence="2">Uncharacterized protein</fullName>
    </submittedName>
</protein>
<dbReference type="AlphaFoldDB" id="A0A399J574"/>
<comment type="caution">
    <text evidence="2">The sequence shown here is derived from an EMBL/GenBank/DDBJ whole genome shotgun (WGS) entry which is preliminary data.</text>
</comment>
<name>A0A399J574_9RHOB</name>